<dbReference type="EMBL" id="QBIY01013466">
    <property type="protein sequence ID" value="RXN03907.1"/>
    <property type="molecule type" value="Genomic_DNA"/>
</dbReference>
<feature type="transmembrane region" description="Helical" evidence="6">
    <location>
        <begin position="172"/>
        <end position="194"/>
    </location>
</feature>
<dbReference type="Gene3D" id="1.20.1070.10">
    <property type="entry name" value="Rhodopsin 7-helix transmembrane proteins"/>
    <property type="match status" value="1"/>
</dbReference>
<dbReference type="Pfam" id="PF09057">
    <property type="entry name" value="Smac_DIABLO"/>
    <property type="match status" value="1"/>
</dbReference>
<proteinExistence type="evidence at protein level"/>
<keyword evidence="10" id="KW-1267">Proteomics identification</keyword>
<dbReference type="InterPro" id="IPR009062">
    <property type="entry name" value="Smac/DIABLO-like_sf"/>
</dbReference>
<dbReference type="InterPro" id="IPR015142">
    <property type="entry name" value="Smac_DIABLO"/>
</dbReference>
<name>A0A498LDV1_LABRO</name>
<dbReference type="GO" id="GO:0004930">
    <property type="term" value="F:G protein-coupled receptor activity"/>
    <property type="evidence" value="ECO:0007669"/>
    <property type="project" value="InterPro"/>
</dbReference>
<sequence length="362" mass="40509">MLMEAVGVCAPLTIGAMCVERYVAICMPLRHHAISTSRRALMVILMIWILSSINPFVDMFILISTASHEYLTQLTHCHYEIMVLEKIPRAASGDMKSASKGQRTISLHILQLFLCTAEVMCPYIEAVVMQYDINIYLIVRCAQNDVHTMASQNASGSVQLQLIQADPVRRSISLALTQIFVWPFVYLMVVMLLMDKANVFCRSSVHQRLLRLPEVARSNTVAFSVSSSLCAVPFTQQVENLSHESLIRRASCLVTDSANTYLSQTTLALVDALTQYAKALHTLIALQKRYITSIGAEHACTATKTNLQVAQCKVEELRTISKEAEKKLAETKAEEIQRMAEYASSIDINDLEDIPEAYLRED</sequence>
<keyword evidence="9" id="KW-1185">Reference proteome</keyword>
<dbReference type="AlphaFoldDB" id="A0A498LDV1"/>
<evidence type="ECO:0000256" key="2">
    <source>
        <dbReference type="ARBA" id="ARBA00022692"/>
    </source>
</evidence>
<evidence type="ECO:0007829" key="10">
    <source>
        <dbReference type="PeptideAtlas" id="A0A498LDV1"/>
    </source>
</evidence>
<evidence type="ECO:0000256" key="3">
    <source>
        <dbReference type="ARBA" id="ARBA00022989"/>
    </source>
</evidence>
<dbReference type="InterPro" id="IPR000276">
    <property type="entry name" value="GPCR_Rhodpsn"/>
</dbReference>
<gene>
    <name evidence="8" type="ORF">ROHU_034231</name>
</gene>
<evidence type="ECO:0000256" key="1">
    <source>
        <dbReference type="ARBA" id="ARBA00004370"/>
    </source>
</evidence>
<dbReference type="PROSITE" id="PS50262">
    <property type="entry name" value="G_PROTEIN_RECEP_F1_2"/>
    <property type="match status" value="1"/>
</dbReference>
<comment type="subcellular location">
    <subcellularLocation>
        <location evidence="1">Membrane</location>
    </subcellularLocation>
</comment>
<dbReference type="GO" id="GO:0016020">
    <property type="term" value="C:membrane"/>
    <property type="evidence" value="ECO:0007669"/>
    <property type="project" value="UniProtKB-SubCell"/>
</dbReference>
<dbReference type="STRING" id="84645.A0A498LDV1"/>
<dbReference type="Gene3D" id="1.20.58.70">
    <property type="match status" value="2"/>
</dbReference>
<accession>A0A498LDV1</accession>
<evidence type="ECO:0000256" key="5">
    <source>
        <dbReference type="SAM" id="Coils"/>
    </source>
</evidence>
<dbReference type="Pfam" id="PF00001">
    <property type="entry name" value="7tm_1"/>
    <property type="match status" value="1"/>
</dbReference>
<dbReference type="PANTHER" id="PTHR32247:SF4">
    <property type="entry name" value="DIRECT IAP-BINDING PROTEIN WITH LOW PI"/>
    <property type="match status" value="1"/>
</dbReference>
<protein>
    <submittedName>
        <fullName evidence="8">Diablo mitochondrial-like isoform X1</fullName>
    </submittedName>
</protein>
<reference evidence="8 9" key="1">
    <citation type="submission" date="2018-03" db="EMBL/GenBank/DDBJ databases">
        <title>Draft genome sequence of Rohu Carp (Labeo rohita).</title>
        <authorList>
            <person name="Das P."/>
            <person name="Kushwaha B."/>
            <person name="Joshi C.G."/>
            <person name="Kumar D."/>
            <person name="Nagpure N.S."/>
            <person name="Sahoo L."/>
            <person name="Das S.P."/>
            <person name="Bit A."/>
            <person name="Patnaik S."/>
            <person name="Meher P.K."/>
            <person name="Jayasankar P."/>
            <person name="Koringa P.G."/>
            <person name="Patel N.V."/>
            <person name="Hinsu A.T."/>
            <person name="Kumar R."/>
            <person name="Pandey M."/>
            <person name="Agarwal S."/>
            <person name="Srivastava S."/>
            <person name="Singh M."/>
            <person name="Iquebal M.A."/>
            <person name="Jaiswal S."/>
            <person name="Angadi U.B."/>
            <person name="Kumar N."/>
            <person name="Raza M."/>
            <person name="Shah T.M."/>
            <person name="Rai A."/>
            <person name="Jena J.K."/>
        </authorList>
    </citation>
    <scope>NUCLEOTIDE SEQUENCE [LARGE SCALE GENOMIC DNA]</scope>
    <source>
        <strain evidence="8">DASCIFA01</strain>
        <tissue evidence="8">Testis</tissue>
    </source>
</reference>
<evidence type="ECO:0000256" key="6">
    <source>
        <dbReference type="SAM" id="Phobius"/>
    </source>
</evidence>
<dbReference type="SUPFAM" id="SSF81321">
    <property type="entry name" value="Family A G protein-coupled receptor-like"/>
    <property type="match status" value="1"/>
</dbReference>
<dbReference type="GO" id="GO:0051402">
    <property type="term" value="P:neuron apoptotic process"/>
    <property type="evidence" value="ECO:0007669"/>
    <property type="project" value="TreeGrafter"/>
</dbReference>
<feature type="coiled-coil region" evidence="5">
    <location>
        <begin position="307"/>
        <end position="334"/>
    </location>
</feature>
<keyword evidence="3 6" id="KW-1133">Transmembrane helix</keyword>
<dbReference type="GO" id="GO:0008631">
    <property type="term" value="P:intrinsic apoptotic signaling pathway in response to oxidative stress"/>
    <property type="evidence" value="ECO:0007669"/>
    <property type="project" value="TreeGrafter"/>
</dbReference>
<feature type="transmembrane region" description="Helical" evidence="6">
    <location>
        <begin position="40"/>
        <end position="63"/>
    </location>
</feature>
<organism evidence="8 9">
    <name type="scientific">Labeo rohita</name>
    <name type="common">Indian major carp</name>
    <name type="synonym">Cyprinus rohita</name>
    <dbReference type="NCBI Taxonomy" id="84645"/>
    <lineage>
        <taxon>Eukaryota</taxon>
        <taxon>Metazoa</taxon>
        <taxon>Chordata</taxon>
        <taxon>Craniata</taxon>
        <taxon>Vertebrata</taxon>
        <taxon>Euteleostomi</taxon>
        <taxon>Actinopterygii</taxon>
        <taxon>Neopterygii</taxon>
        <taxon>Teleostei</taxon>
        <taxon>Ostariophysi</taxon>
        <taxon>Cypriniformes</taxon>
        <taxon>Cyprinidae</taxon>
        <taxon>Labeoninae</taxon>
        <taxon>Labeonini</taxon>
        <taxon>Labeo</taxon>
    </lineage>
</organism>
<keyword evidence="5" id="KW-0175">Coiled coil</keyword>
<comment type="caution">
    <text evidence="8">The sequence shown here is derived from an EMBL/GenBank/DDBJ whole genome shotgun (WGS) entry which is preliminary data.</text>
</comment>
<evidence type="ECO:0000256" key="4">
    <source>
        <dbReference type="ARBA" id="ARBA00023136"/>
    </source>
</evidence>
<dbReference type="SUPFAM" id="SSF46984">
    <property type="entry name" value="Smac/diablo"/>
    <property type="match status" value="1"/>
</dbReference>
<dbReference type="InterPro" id="IPR017452">
    <property type="entry name" value="GPCR_Rhodpsn_7TM"/>
</dbReference>
<evidence type="ECO:0000313" key="9">
    <source>
        <dbReference type="Proteomes" id="UP000290572"/>
    </source>
</evidence>
<dbReference type="GO" id="GO:0005739">
    <property type="term" value="C:mitochondrion"/>
    <property type="evidence" value="ECO:0007669"/>
    <property type="project" value="InterPro"/>
</dbReference>
<feature type="domain" description="G-protein coupled receptors family 1 profile" evidence="7">
    <location>
        <begin position="1"/>
        <end position="139"/>
    </location>
</feature>
<evidence type="ECO:0000313" key="8">
    <source>
        <dbReference type="EMBL" id="RXN03907.1"/>
    </source>
</evidence>
<keyword evidence="4 6" id="KW-0472">Membrane</keyword>
<dbReference type="Proteomes" id="UP000290572">
    <property type="component" value="Unassembled WGS sequence"/>
</dbReference>
<keyword evidence="2 6" id="KW-0812">Transmembrane</keyword>
<evidence type="ECO:0000259" key="7">
    <source>
        <dbReference type="PROSITE" id="PS50262"/>
    </source>
</evidence>
<dbReference type="PANTHER" id="PTHR32247">
    <property type="entry name" value="DIABLO HOMOLOG, MITOCHONDRIAL"/>
    <property type="match status" value="1"/>
</dbReference>